<dbReference type="Pfam" id="PF13620">
    <property type="entry name" value="CarboxypepD_reg"/>
    <property type="match status" value="4"/>
</dbReference>
<evidence type="ECO:0000256" key="1">
    <source>
        <dbReference type="ARBA" id="ARBA00007257"/>
    </source>
</evidence>
<dbReference type="Gene3D" id="2.60.40.1120">
    <property type="entry name" value="Carboxypeptidase-like, regulatory domain"/>
    <property type="match status" value="4"/>
</dbReference>
<dbReference type="GO" id="GO:0004180">
    <property type="term" value="F:carboxypeptidase activity"/>
    <property type="evidence" value="ECO:0007669"/>
    <property type="project" value="UniProtKB-KW"/>
</dbReference>
<reference evidence="5" key="1">
    <citation type="submission" date="2020-07" db="EMBL/GenBank/DDBJ databases">
        <title>Huge and variable diversity of episymbiotic CPR bacteria and DPANN archaea in groundwater ecosystems.</title>
        <authorList>
            <person name="He C.Y."/>
            <person name="Keren R."/>
            <person name="Whittaker M."/>
            <person name="Farag I.F."/>
            <person name="Doudna J."/>
            <person name="Cate J.H.D."/>
            <person name="Banfield J.F."/>
        </authorList>
    </citation>
    <scope>NUCLEOTIDE SEQUENCE</scope>
    <source>
        <strain evidence="5">NC_groundwater_17_Pr7_B-0.1um_64_12</strain>
    </source>
</reference>
<comment type="similarity">
    <text evidence="1">Belongs to the serine-aspartate repeat-containing protein (SDr) family.</text>
</comment>
<dbReference type="Proteomes" id="UP000727962">
    <property type="component" value="Unassembled WGS sequence"/>
</dbReference>
<evidence type="ECO:0000256" key="3">
    <source>
        <dbReference type="ARBA" id="ARBA00022729"/>
    </source>
</evidence>
<evidence type="ECO:0000256" key="4">
    <source>
        <dbReference type="SAM" id="SignalP"/>
    </source>
</evidence>
<keyword evidence="5" id="KW-0378">Hydrolase</keyword>
<dbReference type="SUPFAM" id="SSF49452">
    <property type="entry name" value="Starch-binding domain-like"/>
    <property type="match status" value="3"/>
</dbReference>
<dbReference type="Gene3D" id="2.60.40.10">
    <property type="entry name" value="Immunoglobulins"/>
    <property type="match status" value="2"/>
</dbReference>
<keyword evidence="2" id="KW-0964">Secreted</keyword>
<dbReference type="PANTHER" id="PTHR36108:SF13">
    <property type="entry name" value="COLOSSIN-B-RELATED"/>
    <property type="match status" value="1"/>
</dbReference>
<dbReference type="AlphaFoldDB" id="A0A931LS50"/>
<evidence type="ECO:0000256" key="2">
    <source>
        <dbReference type="ARBA" id="ARBA00022525"/>
    </source>
</evidence>
<gene>
    <name evidence="5" type="ORF">HYR64_05110</name>
</gene>
<keyword evidence="5" id="KW-0645">Protease</keyword>
<dbReference type="EMBL" id="JACOSL010000031">
    <property type="protein sequence ID" value="MBI1756470.1"/>
    <property type="molecule type" value="Genomic_DNA"/>
</dbReference>
<feature type="chain" id="PRO_5037496365" evidence="4">
    <location>
        <begin position="25"/>
        <end position="928"/>
    </location>
</feature>
<evidence type="ECO:0000313" key="5">
    <source>
        <dbReference type="EMBL" id="MBI1756470.1"/>
    </source>
</evidence>
<comment type="caution">
    <text evidence="5">The sequence shown here is derived from an EMBL/GenBank/DDBJ whole genome shotgun (WGS) entry which is preliminary data.</text>
</comment>
<feature type="signal peptide" evidence="4">
    <location>
        <begin position="1"/>
        <end position="24"/>
    </location>
</feature>
<dbReference type="InterPro" id="IPR013784">
    <property type="entry name" value="Carb-bd-like_fold"/>
</dbReference>
<proteinExistence type="inferred from homology"/>
<keyword evidence="3 4" id="KW-0732">Signal</keyword>
<sequence length="928" mass="91712">MLGFKAVRLLASVFVLLLVQLALAGTAQLLGQVTVKGPDAPVFPISGAFVMLSNPAQPSVTLAIAQTDANGNYAMQGLNPGTYVARFSKTGFLQGVTPSFNLVDSAIALLNASLVPSLSATEIGQPDEKSENTFTVHNPNYFAVTYMWSLPNHKLSGIGLAPPGDSVLATNAAHHTEKVRLFVDGSSVELPSSKTTVPPPVVESMISGYVTSGSPLGGVLVTVRDSNNNLVGSTQTLTDGSYVFHNLAAGSYTLSFSLTGYFPASTSIVFLGGALTVPTEALTPIPPPPTATVNVTVTQSDTGAGIPGVTVTISYTGGSSVVGTTDGNGLASFSNQPVSIASVISAATNDGSNRMGSTSSSGFVAGANSVPIVIQPIPRGSVSGMVTDMATGVPLGGAMVTVMDGGLNVVGSGQTVSDGTYMIGNIVAGAYSMTFSLATYQTANVPGVVVASGANTTQNEALSAIPPPTATVNVTVTQSDTGAGIPGVTVTISYTSGSTAIAPTDGNGLAQFTNQPINASAVISAATNDGSNRTGSTSTTGFAAGANSVPIVLQPIPKGSISGVVTDNNNVPLGNVQVTVLDANANPAGGATTVSDGSYSISGVPQGNYSLTFTLVNYNPATSNVVVNSGANTTQNAQLTPVVPPSDATVNVTVNDSSSGLPVAGVTVSITYSNGTIAGPGLTDGNGFVSFSNQPTAVSATVSAQLVDPASGVLRTGSTASAGFFTGPNALSVQLSPAPPPPPSATVNVSVVDVNGAAVAGASVTITYTSGPQAGPTLTDASGNVAFSGQPVGVAATVSASLIDVTGTVQKSGSTPIANGFVNGTNSVTVSISPPPPPPSASVTINVTDNANAGSAINGATVAIYFAGSTTPFAVQSTDLAGNASFTSLPVGVSAVITVSTPDGRLQSLSIANGLVAGSNPTIAIAVN</sequence>
<evidence type="ECO:0000313" key="6">
    <source>
        <dbReference type="Proteomes" id="UP000727962"/>
    </source>
</evidence>
<organism evidence="5 6">
    <name type="scientific">Fimbriimonas ginsengisoli</name>
    <dbReference type="NCBI Taxonomy" id="1005039"/>
    <lineage>
        <taxon>Bacteria</taxon>
        <taxon>Bacillati</taxon>
        <taxon>Armatimonadota</taxon>
        <taxon>Fimbriimonadia</taxon>
        <taxon>Fimbriimonadales</taxon>
        <taxon>Fimbriimonadaceae</taxon>
        <taxon>Fimbriimonas</taxon>
    </lineage>
</organism>
<accession>A0A931LS50</accession>
<dbReference type="GO" id="GO:0030246">
    <property type="term" value="F:carbohydrate binding"/>
    <property type="evidence" value="ECO:0007669"/>
    <property type="project" value="InterPro"/>
</dbReference>
<keyword evidence="5" id="KW-0121">Carboxypeptidase</keyword>
<dbReference type="SUPFAM" id="SSF49478">
    <property type="entry name" value="Cna protein B-type domain"/>
    <property type="match status" value="1"/>
</dbReference>
<dbReference type="PANTHER" id="PTHR36108">
    <property type="entry name" value="COLOSSIN-B-RELATED"/>
    <property type="match status" value="1"/>
</dbReference>
<name>A0A931LS50_FIMGI</name>
<dbReference type="InterPro" id="IPR013783">
    <property type="entry name" value="Ig-like_fold"/>
</dbReference>
<protein>
    <submittedName>
        <fullName evidence="5">Carboxypeptidase regulatory-like domain-containing protein</fullName>
    </submittedName>
</protein>